<evidence type="ECO:0000256" key="1">
    <source>
        <dbReference type="SAM" id="MobiDB-lite"/>
    </source>
</evidence>
<gene>
    <name evidence="2" type="ORF">CEPIT_LOCUS3242</name>
</gene>
<dbReference type="AlphaFoldDB" id="A0AAV0CAE8"/>
<reference evidence="2" key="1">
    <citation type="submission" date="2022-07" db="EMBL/GenBank/DDBJ databases">
        <authorList>
            <person name="Macas J."/>
            <person name="Novak P."/>
            <person name="Neumann P."/>
        </authorList>
    </citation>
    <scope>NUCLEOTIDE SEQUENCE</scope>
</reference>
<feature type="compositionally biased region" description="Basic residues" evidence="1">
    <location>
        <begin position="97"/>
        <end position="112"/>
    </location>
</feature>
<protein>
    <submittedName>
        <fullName evidence="2">Uncharacterized protein</fullName>
    </submittedName>
</protein>
<dbReference type="EMBL" id="CAMAPF010000017">
    <property type="protein sequence ID" value="CAH9069954.1"/>
    <property type="molecule type" value="Genomic_DNA"/>
</dbReference>
<proteinExistence type="predicted"/>
<feature type="compositionally biased region" description="Basic residues" evidence="1">
    <location>
        <begin position="64"/>
        <end position="87"/>
    </location>
</feature>
<sequence>MEPVAGGGTSRVEGETGDQHTHTRRRRRGLRPQDDAASSARRPDDGRDRPPRQQHHEGLLQERRRQRRRLPKRVVRHRRRRRHPPRRLPRDQGPLERHHHLRRRKHKQRRSGKRDLEPCRSFRSLRRRYASPQMGREPLRLRSPATRRKTDRSRPSGPLPEISARIHGAQEGPVCDGIAANIHRKSSKAPPKGGGEDIGHH</sequence>
<evidence type="ECO:0000313" key="2">
    <source>
        <dbReference type="EMBL" id="CAH9069954.1"/>
    </source>
</evidence>
<accession>A0AAV0CAE8</accession>
<keyword evidence="3" id="KW-1185">Reference proteome</keyword>
<organism evidence="2 3">
    <name type="scientific">Cuscuta epithymum</name>
    <dbReference type="NCBI Taxonomy" id="186058"/>
    <lineage>
        <taxon>Eukaryota</taxon>
        <taxon>Viridiplantae</taxon>
        <taxon>Streptophyta</taxon>
        <taxon>Embryophyta</taxon>
        <taxon>Tracheophyta</taxon>
        <taxon>Spermatophyta</taxon>
        <taxon>Magnoliopsida</taxon>
        <taxon>eudicotyledons</taxon>
        <taxon>Gunneridae</taxon>
        <taxon>Pentapetalae</taxon>
        <taxon>asterids</taxon>
        <taxon>lamiids</taxon>
        <taxon>Solanales</taxon>
        <taxon>Convolvulaceae</taxon>
        <taxon>Cuscuteae</taxon>
        <taxon>Cuscuta</taxon>
        <taxon>Cuscuta subgen. Cuscuta</taxon>
    </lineage>
</organism>
<evidence type="ECO:0000313" key="3">
    <source>
        <dbReference type="Proteomes" id="UP001152523"/>
    </source>
</evidence>
<feature type="compositionally biased region" description="Basic and acidic residues" evidence="1">
    <location>
        <begin position="12"/>
        <end position="21"/>
    </location>
</feature>
<feature type="region of interest" description="Disordered" evidence="1">
    <location>
        <begin position="1"/>
        <end position="201"/>
    </location>
</feature>
<name>A0AAV0CAE8_9ASTE</name>
<comment type="caution">
    <text evidence="2">The sequence shown here is derived from an EMBL/GenBank/DDBJ whole genome shotgun (WGS) entry which is preliminary data.</text>
</comment>
<dbReference type="Proteomes" id="UP001152523">
    <property type="component" value="Unassembled WGS sequence"/>
</dbReference>
<feature type="compositionally biased region" description="Basic and acidic residues" evidence="1">
    <location>
        <begin position="41"/>
        <end position="63"/>
    </location>
</feature>